<evidence type="ECO:0000256" key="1">
    <source>
        <dbReference type="ARBA" id="ARBA00004776"/>
    </source>
</evidence>
<dbReference type="PANTHER" id="PTHR43179">
    <property type="entry name" value="RHAMNOSYLTRANSFERASE WBBL"/>
    <property type="match status" value="1"/>
</dbReference>
<reference evidence="6" key="1">
    <citation type="journal article" date="2019" name="Int. J. Syst. Evol. Microbiol.">
        <title>The Global Catalogue of Microorganisms (GCM) 10K type strain sequencing project: providing services to taxonomists for standard genome sequencing and annotation.</title>
        <authorList>
            <consortium name="The Broad Institute Genomics Platform"/>
            <consortium name="The Broad Institute Genome Sequencing Center for Infectious Disease"/>
            <person name="Wu L."/>
            <person name="Ma J."/>
        </authorList>
    </citation>
    <scope>NUCLEOTIDE SEQUENCE [LARGE SCALE GENOMIC DNA]</scope>
    <source>
        <strain evidence="6">CCM 8912</strain>
    </source>
</reference>
<comment type="pathway">
    <text evidence="1">Cell wall biogenesis; cell wall polysaccharide biosynthesis.</text>
</comment>
<keyword evidence="4" id="KW-0808">Transferase</keyword>
<protein>
    <submittedName>
        <fullName evidence="5">Glycosyltransferase</fullName>
    </submittedName>
</protein>
<comment type="caution">
    <text evidence="5">The sequence shown here is derived from an EMBL/GenBank/DDBJ whole genome shotgun (WGS) entry which is preliminary data.</text>
</comment>
<dbReference type="PANTHER" id="PTHR43179:SF12">
    <property type="entry name" value="GALACTOFURANOSYLTRANSFERASE GLFT2"/>
    <property type="match status" value="1"/>
</dbReference>
<proteinExistence type="inferred from homology"/>
<sequence>MNNWGVVIVLYNPNLNQLNLTLAQILPQTRQVALVNNGPSLQKEGIVLRPYELGDNKGIAYAQNYGVALLKKRNPNLEYVFFLDQDSEISSSFFSSMLEAWQTTKTRYSNLAALSPKISRRTEKGNYSTLLFDQQGLHKRNVDFSQELLLINTLPISSGLLVSVDAFEKVGGLSEKWFIDWVDFDFDLKLLTQGYTVATTGAASIIHEIGTPNRRNFLGKKIAVTNYVLFREYYTARNGVYLIRKYGRKGKGIAKYSLGQIARRFIMLLYEPKKVRRFGTLMRGMLAGLVTSYD</sequence>
<keyword evidence="3" id="KW-0328">Glycosyltransferase</keyword>
<name>A0ABW4CXS7_9LACO</name>
<dbReference type="Gene3D" id="3.90.550.10">
    <property type="entry name" value="Spore Coat Polysaccharide Biosynthesis Protein SpsA, Chain A"/>
    <property type="match status" value="1"/>
</dbReference>
<evidence type="ECO:0000256" key="2">
    <source>
        <dbReference type="ARBA" id="ARBA00006739"/>
    </source>
</evidence>
<keyword evidence="6" id="KW-1185">Reference proteome</keyword>
<dbReference type="RefSeq" id="WP_125758111.1">
    <property type="nucleotide sequence ID" value="NZ_JBHTOK010000051.1"/>
</dbReference>
<organism evidence="5 6">
    <name type="scientific">Lacticaseibacillus hegangensis</name>
    <dbReference type="NCBI Taxonomy" id="2486010"/>
    <lineage>
        <taxon>Bacteria</taxon>
        <taxon>Bacillati</taxon>
        <taxon>Bacillota</taxon>
        <taxon>Bacilli</taxon>
        <taxon>Lactobacillales</taxon>
        <taxon>Lactobacillaceae</taxon>
        <taxon>Lacticaseibacillus</taxon>
    </lineage>
</organism>
<dbReference type="SUPFAM" id="SSF53448">
    <property type="entry name" value="Nucleotide-diphospho-sugar transferases"/>
    <property type="match status" value="1"/>
</dbReference>
<dbReference type="InterPro" id="IPR029044">
    <property type="entry name" value="Nucleotide-diphossugar_trans"/>
</dbReference>
<dbReference type="EMBL" id="JBHTOK010000051">
    <property type="protein sequence ID" value="MFD1440918.1"/>
    <property type="molecule type" value="Genomic_DNA"/>
</dbReference>
<evidence type="ECO:0000313" key="5">
    <source>
        <dbReference type="EMBL" id="MFD1440918.1"/>
    </source>
</evidence>
<evidence type="ECO:0000256" key="3">
    <source>
        <dbReference type="ARBA" id="ARBA00022676"/>
    </source>
</evidence>
<gene>
    <name evidence="5" type="ORF">ACFQ5K_06000</name>
</gene>
<evidence type="ECO:0000256" key="4">
    <source>
        <dbReference type="ARBA" id="ARBA00022679"/>
    </source>
</evidence>
<dbReference type="Proteomes" id="UP001597212">
    <property type="component" value="Unassembled WGS sequence"/>
</dbReference>
<comment type="similarity">
    <text evidence="2">Belongs to the glycosyltransferase 2 family.</text>
</comment>
<evidence type="ECO:0000313" key="6">
    <source>
        <dbReference type="Proteomes" id="UP001597212"/>
    </source>
</evidence>
<accession>A0ABW4CXS7</accession>